<evidence type="ECO:0000313" key="1">
    <source>
        <dbReference type="EMBL" id="PWT27319.1"/>
    </source>
</evidence>
<dbReference type="Proteomes" id="UP000245488">
    <property type="component" value="Chromosome"/>
</dbReference>
<protein>
    <submittedName>
        <fullName evidence="1">Aspartate dehydrogenase</fullName>
    </submittedName>
</protein>
<sequence length="72" mass="8402">MMFFKKRAEKKTYDKENKKPVIRASICNGEQVAGFMDVHTGSFEEVMLIRDSEDLLQFMNEYGISGEIEKVY</sequence>
<organism evidence="1 2">
    <name type="scientific">Butyrivibrio fibrisolvens</name>
    <dbReference type="NCBI Taxonomy" id="831"/>
    <lineage>
        <taxon>Bacteria</taxon>
        <taxon>Bacillati</taxon>
        <taxon>Bacillota</taxon>
        <taxon>Clostridia</taxon>
        <taxon>Lachnospirales</taxon>
        <taxon>Lachnospiraceae</taxon>
        <taxon>Butyrivibrio</taxon>
    </lineage>
</organism>
<keyword evidence="2" id="KW-1185">Reference proteome</keyword>
<dbReference type="RefSeq" id="WP_110072856.1">
    <property type="nucleotide sequence ID" value="NZ_CM009896.1"/>
</dbReference>
<accession>A0A317G1E0</accession>
<dbReference type="AlphaFoldDB" id="A0A317G1E0"/>
<evidence type="ECO:0000313" key="2">
    <source>
        <dbReference type="Proteomes" id="UP000245488"/>
    </source>
</evidence>
<name>A0A317G1E0_BUTFI</name>
<comment type="caution">
    <text evidence="1">The sequence shown here is derived from an EMBL/GenBank/DDBJ whole genome shotgun (WGS) entry which is preliminary data.</text>
</comment>
<gene>
    <name evidence="1" type="ORF">CPT75_09510</name>
</gene>
<dbReference type="EMBL" id="NXNG01000001">
    <property type="protein sequence ID" value="PWT27319.1"/>
    <property type="molecule type" value="Genomic_DNA"/>
</dbReference>
<reference evidence="1 2" key="1">
    <citation type="submission" date="2017-09" db="EMBL/GenBank/DDBJ databases">
        <title>High-quality draft genome sequence of Butyrivibrio fibrisolvens INBov1, isolated from cow rumen.</title>
        <authorList>
            <person name="Rodriguez Hernaez J."/>
            <person name="Rivarola M."/>
            <person name="Paniego N."/>
            <person name="Cravero S."/>
            <person name="Ceron Cucchi M."/>
            <person name="Martinez M.C."/>
        </authorList>
    </citation>
    <scope>NUCLEOTIDE SEQUENCE [LARGE SCALE GENOMIC DNA]</scope>
    <source>
        <strain evidence="1 2">INBov1</strain>
    </source>
</reference>
<dbReference type="GeneID" id="89509141"/>
<proteinExistence type="predicted"/>